<dbReference type="InterPro" id="IPR036208">
    <property type="entry name" value="VHL_sf"/>
</dbReference>
<evidence type="ECO:0000313" key="4">
    <source>
        <dbReference type="Proteomes" id="UP000291343"/>
    </source>
</evidence>
<evidence type="ECO:0000313" key="3">
    <source>
        <dbReference type="EMBL" id="RZF37393.1"/>
    </source>
</evidence>
<dbReference type="FunFam" id="2.60.40.780:FF:000001">
    <property type="entry name" value="von Hippel-Lindau disease tumor suppressor"/>
    <property type="match status" value="1"/>
</dbReference>
<accession>A0A482WV61</accession>
<dbReference type="STRING" id="195883.A0A482WV61"/>
<sequence>MINAGARHIPSSPLSTETANVRIYNATRQEVDVLWVNFTGHLQLYATLSEGTSVDINTFVNHVWVFRDTNTETRFLANGELLFRVRSVRHPCPAFRQLVRITYPILTLREVACIATRSFLPMLLVNRPRLQVSYNSSEEVTIIFRNMTQSEVSLIWLEPDGRQVLYHLIGKKHQTLFSRTMHGHVWLAESTDSGARLLIDGKQAYVAKAGLSALEHTPLVEIRRPLYTLAELAGMRLRRSVYLSRTPVKLDLPVTLLRDLDRGRASYQIH</sequence>
<dbReference type="SUPFAM" id="SSF49468">
    <property type="entry name" value="VHL"/>
    <property type="match status" value="2"/>
</dbReference>
<dbReference type="InterPro" id="IPR024053">
    <property type="entry name" value="VHL_beta_dom"/>
</dbReference>
<dbReference type="SMR" id="A0A482WV61"/>
<name>A0A482WV61_LAOST</name>
<dbReference type="Gene3D" id="2.60.40.780">
    <property type="entry name" value="von Hippel-Lindau disease tumour suppressor, beta domain"/>
    <property type="match status" value="2"/>
</dbReference>
<feature type="domain" description="von Hippel-Lindau disease tumour suppressor beta" evidence="2">
    <location>
        <begin position="133"/>
        <end position="209"/>
    </location>
</feature>
<proteinExistence type="inferred from homology"/>
<comment type="caution">
    <text evidence="3">The sequence shown here is derived from an EMBL/GenBank/DDBJ whole genome shotgun (WGS) entry which is preliminary data.</text>
</comment>
<dbReference type="EMBL" id="QKKF02024562">
    <property type="protein sequence ID" value="RZF37393.1"/>
    <property type="molecule type" value="Genomic_DNA"/>
</dbReference>
<evidence type="ECO:0000256" key="1">
    <source>
        <dbReference type="ARBA" id="ARBA00010057"/>
    </source>
</evidence>
<comment type="similarity">
    <text evidence="1">Belongs to the VHL family.</text>
</comment>
<evidence type="ECO:0000259" key="2">
    <source>
        <dbReference type="Pfam" id="PF01847"/>
    </source>
</evidence>
<reference evidence="3 4" key="1">
    <citation type="journal article" date="2017" name="Gigascience">
        <title>Genome sequence of the small brown planthopper, Laodelphax striatellus.</title>
        <authorList>
            <person name="Zhu J."/>
            <person name="Jiang F."/>
            <person name="Wang X."/>
            <person name="Yang P."/>
            <person name="Bao Y."/>
            <person name="Zhao W."/>
            <person name="Wang W."/>
            <person name="Lu H."/>
            <person name="Wang Q."/>
            <person name="Cui N."/>
            <person name="Li J."/>
            <person name="Chen X."/>
            <person name="Luo L."/>
            <person name="Yu J."/>
            <person name="Kang L."/>
            <person name="Cui F."/>
        </authorList>
    </citation>
    <scope>NUCLEOTIDE SEQUENCE [LARGE SCALE GENOMIC DNA]</scope>
    <source>
        <strain evidence="3">Lst14</strain>
    </source>
</reference>
<organism evidence="3 4">
    <name type="scientific">Laodelphax striatellus</name>
    <name type="common">Small brown planthopper</name>
    <name type="synonym">Delphax striatella</name>
    <dbReference type="NCBI Taxonomy" id="195883"/>
    <lineage>
        <taxon>Eukaryota</taxon>
        <taxon>Metazoa</taxon>
        <taxon>Ecdysozoa</taxon>
        <taxon>Arthropoda</taxon>
        <taxon>Hexapoda</taxon>
        <taxon>Insecta</taxon>
        <taxon>Pterygota</taxon>
        <taxon>Neoptera</taxon>
        <taxon>Paraneoptera</taxon>
        <taxon>Hemiptera</taxon>
        <taxon>Auchenorrhyncha</taxon>
        <taxon>Fulgoroidea</taxon>
        <taxon>Delphacidae</taxon>
        <taxon>Criomorphinae</taxon>
        <taxon>Laodelphax</taxon>
    </lineage>
</organism>
<keyword evidence="4" id="KW-1185">Reference proteome</keyword>
<dbReference type="Pfam" id="PF01847">
    <property type="entry name" value="VHL"/>
    <property type="match status" value="2"/>
</dbReference>
<dbReference type="InParanoid" id="A0A482WV61"/>
<protein>
    <recommendedName>
        <fullName evidence="2">von Hippel-Lindau disease tumour suppressor beta domain-containing protein</fullName>
    </recommendedName>
</protein>
<dbReference type="AlphaFoldDB" id="A0A482WV61"/>
<dbReference type="InterPro" id="IPR037140">
    <property type="entry name" value="VHL_beta_dom_sf"/>
</dbReference>
<feature type="domain" description="von Hippel-Lindau disease tumour suppressor beta" evidence="2">
    <location>
        <begin position="14"/>
        <end position="85"/>
    </location>
</feature>
<gene>
    <name evidence="3" type="ORF">LSTR_LSTR013367</name>
</gene>
<dbReference type="OrthoDB" id="413400at2759"/>
<dbReference type="Proteomes" id="UP000291343">
    <property type="component" value="Unassembled WGS sequence"/>
</dbReference>